<protein>
    <submittedName>
        <fullName evidence="1">Uncharacterized protein</fullName>
    </submittedName>
</protein>
<evidence type="ECO:0000313" key="1">
    <source>
        <dbReference type="EMBL" id="MPN12046.1"/>
    </source>
</evidence>
<accession>A0A645FEM1</accession>
<organism evidence="1">
    <name type="scientific">bioreactor metagenome</name>
    <dbReference type="NCBI Taxonomy" id="1076179"/>
    <lineage>
        <taxon>unclassified sequences</taxon>
        <taxon>metagenomes</taxon>
        <taxon>ecological metagenomes</taxon>
    </lineage>
</organism>
<name>A0A645FEM1_9ZZZZ</name>
<proteinExistence type="predicted"/>
<comment type="caution">
    <text evidence="1">The sequence shown here is derived from an EMBL/GenBank/DDBJ whole genome shotgun (WGS) entry which is preliminary data.</text>
</comment>
<dbReference type="AlphaFoldDB" id="A0A645FEM1"/>
<sequence length="108" mass="12088">MSWINLRALQCQGLAVNLEGLLQLHDLALGSEPGIEGKVKGKRRQNVRFAGIGTEICFLHRRFVGLQLHLVVLIGILIDVQKKGQALRHIQLHKIHRHLPKLSVGRAV</sequence>
<reference evidence="1" key="1">
    <citation type="submission" date="2019-08" db="EMBL/GenBank/DDBJ databases">
        <authorList>
            <person name="Kucharzyk K."/>
            <person name="Murdoch R.W."/>
            <person name="Higgins S."/>
            <person name="Loffler F."/>
        </authorList>
    </citation>
    <scope>NUCLEOTIDE SEQUENCE</scope>
</reference>
<dbReference type="EMBL" id="VSSQ01058320">
    <property type="protein sequence ID" value="MPN12046.1"/>
    <property type="molecule type" value="Genomic_DNA"/>
</dbReference>
<gene>
    <name evidence="1" type="ORF">SDC9_159356</name>
</gene>